<proteinExistence type="predicted"/>
<name>A0ABV7E5I2_9SPHN</name>
<keyword evidence="1" id="KW-0812">Transmembrane</keyword>
<reference evidence="3" key="1">
    <citation type="journal article" date="2019" name="Int. J. Syst. Evol. Microbiol.">
        <title>The Global Catalogue of Microorganisms (GCM) 10K type strain sequencing project: providing services to taxonomists for standard genome sequencing and annotation.</title>
        <authorList>
            <consortium name="The Broad Institute Genomics Platform"/>
            <consortium name="The Broad Institute Genome Sequencing Center for Infectious Disease"/>
            <person name="Wu L."/>
            <person name="Ma J."/>
        </authorList>
    </citation>
    <scope>NUCLEOTIDE SEQUENCE [LARGE SCALE GENOMIC DNA]</scope>
    <source>
        <strain evidence="3">KCTC 52607</strain>
    </source>
</reference>
<comment type="caution">
    <text evidence="2">The sequence shown here is derived from an EMBL/GenBank/DDBJ whole genome shotgun (WGS) entry which is preliminary data.</text>
</comment>
<organism evidence="2 3">
    <name type="scientific">Alteraurantiacibacter palmitatis</name>
    <dbReference type="NCBI Taxonomy" id="2054628"/>
    <lineage>
        <taxon>Bacteria</taxon>
        <taxon>Pseudomonadati</taxon>
        <taxon>Pseudomonadota</taxon>
        <taxon>Alphaproteobacteria</taxon>
        <taxon>Sphingomonadales</taxon>
        <taxon>Erythrobacteraceae</taxon>
        <taxon>Alteraurantiacibacter</taxon>
    </lineage>
</organism>
<evidence type="ECO:0000313" key="2">
    <source>
        <dbReference type="EMBL" id="MFC3097031.1"/>
    </source>
</evidence>
<evidence type="ECO:0000313" key="3">
    <source>
        <dbReference type="Proteomes" id="UP001595456"/>
    </source>
</evidence>
<feature type="transmembrane region" description="Helical" evidence="1">
    <location>
        <begin position="105"/>
        <end position="128"/>
    </location>
</feature>
<sequence>MIYILQNSVPIALATLAGLAIGAIWLRLAETAPLRWQVVALAALAEFWLAAILAGALILAPDEAGAWTMALGSAFIIWLGFVLPALAVTLAALGRRTGTILAASGHWLVVMLVQAAILQAAGLVAPAAT</sequence>
<feature type="transmembrane region" description="Helical" evidence="1">
    <location>
        <begin position="6"/>
        <end position="26"/>
    </location>
</feature>
<keyword evidence="1" id="KW-1133">Transmembrane helix</keyword>
<feature type="transmembrane region" description="Helical" evidence="1">
    <location>
        <begin position="38"/>
        <end position="60"/>
    </location>
</feature>
<dbReference type="EMBL" id="JBHRST010000004">
    <property type="protein sequence ID" value="MFC3097031.1"/>
    <property type="molecule type" value="Genomic_DNA"/>
</dbReference>
<keyword evidence="1" id="KW-0472">Membrane</keyword>
<accession>A0ABV7E5I2</accession>
<evidence type="ECO:0008006" key="4">
    <source>
        <dbReference type="Google" id="ProtNLM"/>
    </source>
</evidence>
<evidence type="ECO:0000256" key="1">
    <source>
        <dbReference type="SAM" id="Phobius"/>
    </source>
</evidence>
<dbReference type="Proteomes" id="UP001595456">
    <property type="component" value="Unassembled WGS sequence"/>
</dbReference>
<keyword evidence="3" id="KW-1185">Reference proteome</keyword>
<gene>
    <name evidence="2" type="ORF">ACFODU_04370</name>
</gene>
<feature type="transmembrane region" description="Helical" evidence="1">
    <location>
        <begin position="66"/>
        <end position="93"/>
    </location>
</feature>
<dbReference type="RefSeq" id="WP_336925949.1">
    <property type="nucleotide sequence ID" value="NZ_JBANRO010000005.1"/>
</dbReference>
<protein>
    <recommendedName>
        <fullName evidence="4">DUF1761 domain-containing protein</fullName>
    </recommendedName>
</protein>